<reference evidence="1" key="1">
    <citation type="journal article" date="2014" name="Front. Microbiol.">
        <title>High frequency of phylogenetically diverse reductive dehalogenase-homologous genes in deep subseafloor sedimentary metagenomes.</title>
        <authorList>
            <person name="Kawai M."/>
            <person name="Futagami T."/>
            <person name="Toyoda A."/>
            <person name="Takaki Y."/>
            <person name="Nishi S."/>
            <person name="Hori S."/>
            <person name="Arai W."/>
            <person name="Tsubouchi T."/>
            <person name="Morono Y."/>
            <person name="Uchiyama I."/>
            <person name="Ito T."/>
            <person name="Fujiyama A."/>
            <person name="Inagaki F."/>
            <person name="Takami H."/>
        </authorList>
    </citation>
    <scope>NUCLEOTIDE SEQUENCE</scope>
    <source>
        <strain evidence="1">Expedition CK06-06</strain>
    </source>
</reference>
<organism evidence="1">
    <name type="scientific">marine sediment metagenome</name>
    <dbReference type="NCBI Taxonomy" id="412755"/>
    <lineage>
        <taxon>unclassified sequences</taxon>
        <taxon>metagenomes</taxon>
        <taxon>ecological metagenomes</taxon>
    </lineage>
</organism>
<proteinExistence type="predicted"/>
<accession>X1RBA6</accession>
<protein>
    <submittedName>
        <fullName evidence="1">Uncharacterized protein</fullName>
    </submittedName>
</protein>
<dbReference type="EMBL" id="BARW01014623">
    <property type="protein sequence ID" value="GAI78002.1"/>
    <property type="molecule type" value="Genomic_DNA"/>
</dbReference>
<evidence type="ECO:0000313" key="1">
    <source>
        <dbReference type="EMBL" id="GAI78002.1"/>
    </source>
</evidence>
<comment type="caution">
    <text evidence="1">The sequence shown here is derived from an EMBL/GenBank/DDBJ whole genome shotgun (WGS) entry which is preliminary data.</text>
</comment>
<gene>
    <name evidence="1" type="ORF">S12H4_25876</name>
</gene>
<sequence>MMGKMREEIDDLIKKNIVIRMPHRHGDKVFINPTYKNEVKQELKKIHPFL</sequence>
<name>X1RBA6_9ZZZZ</name>
<dbReference type="AlphaFoldDB" id="X1RBA6"/>